<evidence type="ECO:0000256" key="1">
    <source>
        <dbReference type="SAM" id="SignalP"/>
    </source>
</evidence>
<keyword evidence="1" id="KW-0732">Signal</keyword>
<keyword evidence="3" id="KW-1185">Reference proteome</keyword>
<evidence type="ECO:0000313" key="3">
    <source>
        <dbReference type="Proteomes" id="UP000030520"/>
    </source>
</evidence>
<comment type="caution">
    <text evidence="2">The sequence shown here is derived from an EMBL/GenBank/DDBJ whole genome shotgun (WGS) entry which is preliminary data.</text>
</comment>
<accession>A0ABR4Y862</accession>
<organism evidence="2 3">
    <name type="scientific">Vibrio variabilis</name>
    <dbReference type="NCBI Taxonomy" id="990271"/>
    <lineage>
        <taxon>Bacteria</taxon>
        <taxon>Pseudomonadati</taxon>
        <taxon>Pseudomonadota</taxon>
        <taxon>Gammaproteobacteria</taxon>
        <taxon>Vibrionales</taxon>
        <taxon>Vibrionaceae</taxon>
        <taxon>Vibrio</taxon>
    </lineage>
</organism>
<reference evidence="2 3" key="1">
    <citation type="submission" date="2014-10" db="EMBL/GenBank/DDBJ databases">
        <title>Genome sequencing of Vibrio variabilis T01.</title>
        <authorList>
            <person name="Chan K.-G."/>
            <person name="Mohamad N.I."/>
        </authorList>
    </citation>
    <scope>NUCLEOTIDE SEQUENCE [LARGE SCALE GENOMIC DNA]</scope>
    <source>
        <strain evidence="2 3">T01</strain>
    </source>
</reference>
<name>A0ABR4Y862_9VIBR</name>
<evidence type="ECO:0008006" key="4">
    <source>
        <dbReference type="Google" id="ProtNLM"/>
    </source>
</evidence>
<proteinExistence type="predicted"/>
<gene>
    <name evidence="2" type="ORF">NL53_17245</name>
</gene>
<sequence length="258" mass="28368">MNCTKPLILIALLGMNTTAFANEHSEAVINPDDLQDVTKINPQAAIFVTSESNVRVSGMFSGQWNEDIAFSGFAEGVIGNKNGENKFDSDFLGGRAQYFQAHDLGNDVIPRAGFSLDLINQKTKGMKDTTLFSVGAVAAVDSRFTPGFQMFPNLAYTTGEVFGEDVNGYLANLFFTTPIGDNGTFLLAWPEYFDVSGDTVEMESKSLNFLFQSPMKSNYSQWLVSKLAYNQTDLVLPNGTSIEGKGELTLEFGIKWYF</sequence>
<dbReference type="RefSeq" id="WP_038216848.1">
    <property type="nucleotide sequence ID" value="NZ_JRWM01000028.1"/>
</dbReference>
<dbReference type="Proteomes" id="UP000030520">
    <property type="component" value="Unassembled WGS sequence"/>
</dbReference>
<dbReference type="EMBL" id="JRWM01000028">
    <property type="protein sequence ID" value="KHA59480.1"/>
    <property type="molecule type" value="Genomic_DNA"/>
</dbReference>
<evidence type="ECO:0000313" key="2">
    <source>
        <dbReference type="EMBL" id="KHA59480.1"/>
    </source>
</evidence>
<feature type="chain" id="PRO_5046584501" description="DUF481 domain-containing protein" evidence="1">
    <location>
        <begin position="22"/>
        <end position="258"/>
    </location>
</feature>
<protein>
    <recommendedName>
        <fullName evidence="4">DUF481 domain-containing protein</fullName>
    </recommendedName>
</protein>
<feature type="signal peptide" evidence="1">
    <location>
        <begin position="1"/>
        <end position="21"/>
    </location>
</feature>